<keyword evidence="2" id="KW-1185">Reference proteome</keyword>
<dbReference type="AlphaFoldDB" id="A0A9N9NIZ6"/>
<comment type="caution">
    <text evidence="1">The sequence shown here is derived from an EMBL/GenBank/DDBJ whole genome shotgun (WGS) entry which is preliminary data.</text>
</comment>
<evidence type="ECO:0000313" key="1">
    <source>
        <dbReference type="EMBL" id="CAG8738317.1"/>
    </source>
</evidence>
<protein>
    <submittedName>
        <fullName evidence="1">16765_t:CDS:1</fullName>
    </submittedName>
</protein>
<sequence>LLQNFCQKLITASMKLFILINRKNEAYGDASQSYSELTCVQERSIWISFTKFSKIPSNISDGSFFRSDLEELGIC</sequence>
<accession>A0A9N9NIZ6</accession>
<gene>
    <name evidence="1" type="ORF">RFULGI_LOCUS12656</name>
</gene>
<dbReference type="EMBL" id="CAJVPZ010031072">
    <property type="protein sequence ID" value="CAG8738317.1"/>
    <property type="molecule type" value="Genomic_DNA"/>
</dbReference>
<proteinExistence type="predicted"/>
<organism evidence="1 2">
    <name type="scientific">Racocetra fulgida</name>
    <dbReference type="NCBI Taxonomy" id="60492"/>
    <lineage>
        <taxon>Eukaryota</taxon>
        <taxon>Fungi</taxon>
        <taxon>Fungi incertae sedis</taxon>
        <taxon>Mucoromycota</taxon>
        <taxon>Glomeromycotina</taxon>
        <taxon>Glomeromycetes</taxon>
        <taxon>Diversisporales</taxon>
        <taxon>Gigasporaceae</taxon>
        <taxon>Racocetra</taxon>
    </lineage>
</organism>
<evidence type="ECO:0000313" key="2">
    <source>
        <dbReference type="Proteomes" id="UP000789396"/>
    </source>
</evidence>
<reference evidence="1" key="1">
    <citation type="submission" date="2021-06" db="EMBL/GenBank/DDBJ databases">
        <authorList>
            <person name="Kallberg Y."/>
            <person name="Tangrot J."/>
            <person name="Rosling A."/>
        </authorList>
    </citation>
    <scope>NUCLEOTIDE SEQUENCE</scope>
    <source>
        <strain evidence="1">IN212</strain>
    </source>
</reference>
<name>A0A9N9NIZ6_9GLOM</name>
<feature type="non-terminal residue" evidence="1">
    <location>
        <position position="75"/>
    </location>
</feature>
<dbReference type="Proteomes" id="UP000789396">
    <property type="component" value="Unassembled WGS sequence"/>
</dbReference>